<protein>
    <submittedName>
        <fullName evidence="1">Uncharacterized protein</fullName>
    </submittedName>
</protein>
<accession>A0A6J4KAI1</accession>
<dbReference type="EMBL" id="CADCTM010000878">
    <property type="protein sequence ID" value="CAA9300093.1"/>
    <property type="molecule type" value="Genomic_DNA"/>
</dbReference>
<reference evidence="1" key="1">
    <citation type="submission" date="2020-02" db="EMBL/GenBank/DDBJ databases">
        <authorList>
            <person name="Meier V. D."/>
        </authorList>
    </citation>
    <scope>NUCLEOTIDE SEQUENCE</scope>
    <source>
        <strain evidence="1">AVDCRST_MAG92</strain>
    </source>
</reference>
<gene>
    <name evidence="1" type="ORF">AVDCRST_MAG92-5027</name>
</gene>
<feature type="non-terminal residue" evidence="1">
    <location>
        <position position="1"/>
    </location>
</feature>
<proteinExistence type="predicted"/>
<organism evidence="1">
    <name type="scientific">uncultured Coleofasciculus sp</name>
    <dbReference type="NCBI Taxonomy" id="1267456"/>
    <lineage>
        <taxon>Bacteria</taxon>
        <taxon>Bacillati</taxon>
        <taxon>Cyanobacteriota</taxon>
        <taxon>Cyanophyceae</taxon>
        <taxon>Coleofasciculales</taxon>
        <taxon>Coleofasciculaceae</taxon>
        <taxon>Coleofasciculus</taxon>
        <taxon>environmental samples</taxon>
    </lineage>
</organism>
<name>A0A6J4KAI1_9CYAN</name>
<dbReference type="AlphaFoldDB" id="A0A6J4KAI1"/>
<evidence type="ECO:0000313" key="1">
    <source>
        <dbReference type="EMBL" id="CAA9300093.1"/>
    </source>
</evidence>
<sequence>CKFSVQKIPKLPTNSFLTSCQNPQTWQINRNSPMLMQIET</sequence>
<feature type="non-terminal residue" evidence="1">
    <location>
        <position position="40"/>
    </location>
</feature>